<keyword evidence="7" id="KW-1185">Reference proteome</keyword>
<comment type="caution">
    <text evidence="6">The sequence shown here is derived from an EMBL/GenBank/DDBJ whole genome shotgun (WGS) entry which is preliminary data.</text>
</comment>
<accession>A0A5C5V8S4</accession>
<keyword evidence="4" id="KW-0812">Transmembrane</keyword>
<dbReference type="GO" id="GO:0016989">
    <property type="term" value="F:sigma factor antagonist activity"/>
    <property type="evidence" value="ECO:0007669"/>
    <property type="project" value="TreeGrafter"/>
</dbReference>
<dbReference type="Gene3D" id="2.60.120.1440">
    <property type="match status" value="1"/>
</dbReference>
<dbReference type="GO" id="GO:0005576">
    <property type="term" value="C:extracellular region"/>
    <property type="evidence" value="ECO:0007669"/>
    <property type="project" value="UniProtKB-SubCell"/>
</dbReference>
<sequence>MTTHQNLREFRELCDTSIENRATPEQLARLEKLFLESPELRREFVEMTHLHACLTSVGRDGGWSQTLAAAKEQADVHRGQRAARSPIFAGPAALGGWAAALALGVMFFFLFVGKDAAPPEAFATIASTPVTRWEWASLPTVDQSRVAAGRVLLAEGMSTFEFDNGAVIELEGPADFELIDAMHCRLYYGKIVARMSRPELKGFSIDTPDAVLVDQGTSFGVDVSPHGEAMLQVFEGLVDVKHNLSGEQVSVRGQNAVSISGDQLSQVFDLADAFRRGLKTSLGPQAAVQISTAVGAGGDHWIIRDEEYREGPEDLLMIKFAKSGYSQYDRKIYLRFDLHGLPLDQMTGASLTLTAAATNMGYASRMPDCTFEVYALLDDKQDQWDLQATTWDNAPANVEAANAVAAESTKLVGSFSLPQGQKTGSVVIDLPEMLDVIDRDQNRLLTLIIVPKTGESASGALVHGFAGRTHSTLPPPTLRLFTN</sequence>
<dbReference type="InterPro" id="IPR012373">
    <property type="entry name" value="Ferrdict_sens_TM"/>
</dbReference>
<dbReference type="InterPro" id="IPR055372">
    <property type="entry name" value="CBM96"/>
</dbReference>
<evidence type="ECO:0000256" key="4">
    <source>
        <dbReference type="SAM" id="Phobius"/>
    </source>
</evidence>
<name>A0A5C5V8S4_9BACT</name>
<evidence type="ECO:0000313" key="7">
    <source>
        <dbReference type="Proteomes" id="UP000318878"/>
    </source>
</evidence>
<keyword evidence="4" id="KW-0472">Membrane</keyword>
<feature type="transmembrane region" description="Helical" evidence="4">
    <location>
        <begin position="87"/>
        <end position="112"/>
    </location>
</feature>
<reference evidence="6 7" key="1">
    <citation type="submission" date="2019-02" db="EMBL/GenBank/DDBJ databases">
        <title>Deep-cultivation of Planctomycetes and their phenomic and genomic characterization uncovers novel biology.</title>
        <authorList>
            <person name="Wiegand S."/>
            <person name="Jogler M."/>
            <person name="Boedeker C."/>
            <person name="Pinto D."/>
            <person name="Vollmers J."/>
            <person name="Rivas-Marin E."/>
            <person name="Kohn T."/>
            <person name="Peeters S.H."/>
            <person name="Heuer A."/>
            <person name="Rast P."/>
            <person name="Oberbeckmann S."/>
            <person name="Bunk B."/>
            <person name="Jeske O."/>
            <person name="Meyerdierks A."/>
            <person name="Storesund J.E."/>
            <person name="Kallscheuer N."/>
            <person name="Luecker S."/>
            <person name="Lage O.M."/>
            <person name="Pohl T."/>
            <person name="Merkel B.J."/>
            <person name="Hornburger P."/>
            <person name="Mueller R.-W."/>
            <person name="Bruemmer F."/>
            <person name="Labrenz M."/>
            <person name="Spormann A.M."/>
            <person name="Op Den Camp H."/>
            <person name="Overmann J."/>
            <person name="Amann R."/>
            <person name="Jetten M.S.M."/>
            <person name="Mascher T."/>
            <person name="Medema M.H."/>
            <person name="Devos D.P."/>
            <person name="Kaster A.-K."/>
            <person name="Ovreas L."/>
            <person name="Rohde M."/>
            <person name="Galperin M.Y."/>
            <person name="Jogler C."/>
        </authorList>
    </citation>
    <scope>NUCLEOTIDE SEQUENCE [LARGE SCALE GENOMIC DNA]</scope>
    <source>
        <strain evidence="6 7">Enr8</strain>
    </source>
</reference>
<dbReference type="Pfam" id="PF24517">
    <property type="entry name" value="CBM96"/>
    <property type="match status" value="1"/>
</dbReference>
<dbReference type="Proteomes" id="UP000318878">
    <property type="component" value="Unassembled WGS sequence"/>
</dbReference>
<proteinExistence type="predicted"/>
<keyword evidence="2" id="KW-0964">Secreted</keyword>
<keyword evidence="3" id="KW-0732">Signal</keyword>
<dbReference type="PANTHER" id="PTHR30273">
    <property type="entry name" value="PERIPLASMIC SIGNAL SENSOR AND SIGMA FACTOR ACTIVATOR FECR-RELATED"/>
    <property type="match status" value="1"/>
</dbReference>
<organism evidence="6 7">
    <name type="scientific">Blastopirellula retiformator</name>
    <dbReference type="NCBI Taxonomy" id="2527970"/>
    <lineage>
        <taxon>Bacteria</taxon>
        <taxon>Pseudomonadati</taxon>
        <taxon>Planctomycetota</taxon>
        <taxon>Planctomycetia</taxon>
        <taxon>Pirellulales</taxon>
        <taxon>Pirellulaceae</taxon>
        <taxon>Blastopirellula</taxon>
    </lineage>
</organism>
<dbReference type="PANTHER" id="PTHR30273:SF2">
    <property type="entry name" value="PROTEIN FECR"/>
    <property type="match status" value="1"/>
</dbReference>
<dbReference type="OrthoDB" id="287035at2"/>
<protein>
    <submittedName>
        <fullName evidence="6">FecR protein</fullName>
    </submittedName>
</protein>
<comment type="subcellular location">
    <subcellularLocation>
        <location evidence="1">Secreted</location>
    </subcellularLocation>
</comment>
<evidence type="ECO:0000256" key="1">
    <source>
        <dbReference type="ARBA" id="ARBA00004613"/>
    </source>
</evidence>
<evidence type="ECO:0000256" key="2">
    <source>
        <dbReference type="ARBA" id="ARBA00022525"/>
    </source>
</evidence>
<dbReference type="AlphaFoldDB" id="A0A5C5V8S4"/>
<evidence type="ECO:0000313" key="6">
    <source>
        <dbReference type="EMBL" id="TWT34135.1"/>
    </source>
</evidence>
<dbReference type="EMBL" id="SJPF01000002">
    <property type="protein sequence ID" value="TWT34135.1"/>
    <property type="molecule type" value="Genomic_DNA"/>
</dbReference>
<dbReference type="RefSeq" id="WP_146430094.1">
    <property type="nucleotide sequence ID" value="NZ_SJPF01000002.1"/>
</dbReference>
<keyword evidence="4" id="KW-1133">Transmembrane helix</keyword>
<evidence type="ECO:0000259" key="5">
    <source>
        <dbReference type="Pfam" id="PF24517"/>
    </source>
</evidence>
<gene>
    <name evidence="6" type="ORF">Enr8_15280</name>
</gene>
<feature type="domain" description="Carbohydrate-binding module family 96" evidence="5">
    <location>
        <begin position="313"/>
        <end position="409"/>
    </location>
</feature>
<evidence type="ECO:0000256" key="3">
    <source>
        <dbReference type="ARBA" id="ARBA00022729"/>
    </source>
</evidence>